<reference evidence="3" key="1">
    <citation type="submission" date="2022-07" db="EMBL/GenBank/DDBJ databases">
        <authorList>
            <person name="Trinca V."/>
            <person name="Uliana J.V.C."/>
            <person name="Torres T.T."/>
            <person name="Ward R.J."/>
            <person name="Monesi N."/>
        </authorList>
    </citation>
    <scope>NUCLEOTIDE SEQUENCE</scope>
    <source>
        <strain evidence="3">HSMRA1968</strain>
        <tissue evidence="3">Whole embryos</tissue>
    </source>
</reference>
<dbReference type="Proteomes" id="UP001151699">
    <property type="component" value="Chromosome A"/>
</dbReference>
<accession>A0A9Q0S9Z7</accession>
<comment type="caution">
    <text evidence="3">The sequence shown here is derived from an EMBL/GenBank/DDBJ whole genome shotgun (WGS) entry which is preliminary data.</text>
</comment>
<dbReference type="InterPro" id="IPR002921">
    <property type="entry name" value="Fungal_lipase-type"/>
</dbReference>
<dbReference type="SUPFAM" id="SSF53474">
    <property type="entry name" value="alpha/beta-Hydrolases"/>
    <property type="match status" value="1"/>
</dbReference>
<dbReference type="CDD" id="cd00519">
    <property type="entry name" value="Lipase_3"/>
    <property type="match status" value="1"/>
</dbReference>
<dbReference type="GO" id="GO:0006629">
    <property type="term" value="P:lipid metabolic process"/>
    <property type="evidence" value="ECO:0007669"/>
    <property type="project" value="InterPro"/>
</dbReference>
<sequence>MNLLYAFVTLMAIGAFGVDYTPDLEEYIFNPRLPLLSQLNIIDAIPLTNATATSTSNRFPTKEQIIYYNYYAAVNYFYDLQNLTCEYCEKIKPDIADHKVFYNGTHNTLAMVALSNTRKEIVVSFRGSANSWNLVLDFAFLFNVKERGNIKVHAGFYIATMSLYEHVVQAIAYYRQDHPNYKIVITGLSLGGAMARMTLFFLKDRNQFDNATYELYTFGEFRVGNIYFAEYMNSLNITSVRVVHRADIICHLPPVTVLGTNILYDFYFHPQNEYWINGSDGQKFCSQNVYEDASCSNSIGPAYSLVDHFTYFDVNIAGAFAQPLQLASIAFNILPVETSLPPLPKFIGNPLEDLLNTVIGGLVPSLG</sequence>
<feature type="domain" description="Fungal lipase-type" evidence="2">
    <location>
        <begin position="122"/>
        <end position="255"/>
    </location>
</feature>
<feature type="signal peptide" evidence="1">
    <location>
        <begin position="1"/>
        <end position="17"/>
    </location>
</feature>
<proteinExistence type="predicted"/>
<dbReference type="EMBL" id="WJQU01000001">
    <property type="protein sequence ID" value="KAJ6649733.1"/>
    <property type="molecule type" value="Genomic_DNA"/>
</dbReference>
<dbReference type="Pfam" id="PF01764">
    <property type="entry name" value="Lipase_3"/>
    <property type="match status" value="1"/>
</dbReference>
<evidence type="ECO:0000256" key="1">
    <source>
        <dbReference type="SAM" id="SignalP"/>
    </source>
</evidence>
<dbReference type="PANTHER" id="PTHR45908">
    <property type="entry name" value="PROTEIN CBG11750-RELATED"/>
    <property type="match status" value="1"/>
</dbReference>
<dbReference type="OrthoDB" id="5866690at2759"/>
<organism evidence="3 4">
    <name type="scientific">Pseudolycoriella hygida</name>
    <dbReference type="NCBI Taxonomy" id="35572"/>
    <lineage>
        <taxon>Eukaryota</taxon>
        <taxon>Metazoa</taxon>
        <taxon>Ecdysozoa</taxon>
        <taxon>Arthropoda</taxon>
        <taxon>Hexapoda</taxon>
        <taxon>Insecta</taxon>
        <taxon>Pterygota</taxon>
        <taxon>Neoptera</taxon>
        <taxon>Endopterygota</taxon>
        <taxon>Diptera</taxon>
        <taxon>Nematocera</taxon>
        <taxon>Sciaroidea</taxon>
        <taxon>Sciaridae</taxon>
        <taxon>Pseudolycoriella</taxon>
    </lineage>
</organism>
<keyword evidence="4" id="KW-1185">Reference proteome</keyword>
<evidence type="ECO:0000259" key="2">
    <source>
        <dbReference type="Pfam" id="PF01764"/>
    </source>
</evidence>
<feature type="chain" id="PRO_5040252613" evidence="1">
    <location>
        <begin position="18"/>
        <end position="367"/>
    </location>
</feature>
<evidence type="ECO:0000313" key="4">
    <source>
        <dbReference type="Proteomes" id="UP001151699"/>
    </source>
</evidence>
<keyword evidence="1" id="KW-0732">Signal</keyword>
<dbReference type="InterPro" id="IPR029058">
    <property type="entry name" value="AB_hydrolase_fold"/>
</dbReference>
<evidence type="ECO:0000313" key="3">
    <source>
        <dbReference type="EMBL" id="KAJ6649733.1"/>
    </source>
</evidence>
<dbReference type="AlphaFoldDB" id="A0A9Q0S9Z7"/>
<name>A0A9Q0S9Z7_9DIPT</name>
<dbReference type="Gene3D" id="3.40.50.1820">
    <property type="entry name" value="alpha/beta hydrolase"/>
    <property type="match status" value="1"/>
</dbReference>
<gene>
    <name evidence="3" type="primary">LIP_2</name>
    <name evidence="3" type="ORF">Bhyg_04972</name>
</gene>
<protein>
    <submittedName>
        <fullName evidence="3">Lipase</fullName>
    </submittedName>
</protein>